<dbReference type="PANTHER" id="PTHR15549:SF30">
    <property type="entry name" value="MID2 DOMAIN-CONTAINING PROTEIN"/>
    <property type="match status" value="1"/>
</dbReference>
<feature type="region of interest" description="Disordered" evidence="5">
    <location>
        <begin position="229"/>
        <end position="398"/>
    </location>
</feature>
<feature type="compositionally biased region" description="Low complexity" evidence="5">
    <location>
        <begin position="48"/>
        <end position="154"/>
    </location>
</feature>
<comment type="subcellular location">
    <subcellularLocation>
        <location evidence="1">Membrane</location>
        <topology evidence="1">Single-pass membrane protein</topology>
    </subcellularLocation>
</comment>
<sequence>MSTGLRRVRTERRQPAMFPRDSYQWQERSGNCSDSQNSLDRTDCPGVSSSTSPSRDPTTTGLSTISPRPTTPISTSTDPSTSNSGSSSIAPDSSDSSLSASQTPLVSSSSTSPSLNGATAVSSPSSSPVFSTSSTLDVSPPSSTPSAVSSSSLYAQSSKPKRGAIIGGVLGGVTFLICIGVALVIYRRRRHKAHLAPSSEFMQSLHQGGTPHIFQLRSGQQYIAAISDTPLPRKDTPVSFMNDLYNQPGNDPNLIESREIDQDSNSSFITESRAGSPYSDHEYPSTERAEPSEETSGESGANLLRPEPTRQEVGSDVAEQGSHEPTSERGPHSYPSLWRLASVQTATPAPLPRLSIQSAERNSWLVNRTRPSTADGSGGASDRNYWHTSAIDDGPRTS</sequence>
<evidence type="ECO:0000256" key="6">
    <source>
        <dbReference type="SAM" id="Phobius"/>
    </source>
</evidence>
<dbReference type="InterPro" id="IPR051694">
    <property type="entry name" value="Immunoregulatory_rcpt-like"/>
</dbReference>
<feature type="compositionally biased region" description="Basic and acidic residues" evidence="5">
    <location>
        <begin position="321"/>
        <end position="331"/>
    </location>
</feature>
<dbReference type="CDD" id="cd12087">
    <property type="entry name" value="TM_EGFR-like"/>
    <property type="match status" value="1"/>
</dbReference>
<feature type="compositionally biased region" description="Basic residues" evidence="5">
    <location>
        <begin position="1"/>
        <end position="10"/>
    </location>
</feature>
<keyword evidence="3 6" id="KW-1133">Transmembrane helix</keyword>
<evidence type="ECO:0000256" key="3">
    <source>
        <dbReference type="ARBA" id="ARBA00022989"/>
    </source>
</evidence>
<dbReference type="GO" id="GO:0071944">
    <property type="term" value="C:cell periphery"/>
    <property type="evidence" value="ECO:0007669"/>
    <property type="project" value="UniProtKB-ARBA"/>
</dbReference>
<dbReference type="GO" id="GO:0016020">
    <property type="term" value="C:membrane"/>
    <property type="evidence" value="ECO:0007669"/>
    <property type="project" value="UniProtKB-SubCell"/>
</dbReference>
<evidence type="ECO:0000313" key="8">
    <source>
        <dbReference type="Proteomes" id="UP000053558"/>
    </source>
</evidence>
<evidence type="ECO:0000256" key="4">
    <source>
        <dbReference type="ARBA" id="ARBA00023136"/>
    </source>
</evidence>
<dbReference type="Gene3D" id="1.20.5.510">
    <property type="entry name" value="Single helix bin"/>
    <property type="match status" value="1"/>
</dbReference>
<dbReference type="OrthoDB" id="2692594at2759"/>
<dbReference type="GeneID" id="19201684"/>
<dbReference type="EMBL" id="JH711574">
    <property type="protein sequence ID" value="EIW85398.1"/>
    <property type="molecule type" value="Genomic_DNA"/>
</dbReference>
<dbReference type="KEGG" id="cput:CONPUDRAFT_141980"/>
<evidence type="ECO:0000256" key="1">
    <source>
        <dbReference type="ARBA" id="ARBA00004167"/>
    </source>
</evidence>
<comment type="caution">
    <text evidence="7">The sequence shown here is derived from an EMBL/GenBank/DDBJ whole genome shotgun (WGS) entry which is preliminary data.</text>
</comment>
<keyword evidence="8" id="KW-1185">Reference proteome</keyword>
<feature type="transmembrane region" description="Helical" evidence="6">
    <location>
        <begin position="164"/>
        <end position="186"/>
    </location>
</feature>
<feature type="region of interest" description="Disordered" evidence="5">
    <location>
        <begin position="1"/>
        <end position="154"/>
    </location>
</feature>
<feature type="compositionally biased region" description="Polar residues" evidence="5">
    <location>
        <begin position="23"/>
        <end position="39"/>
    </location>
</feature>
<accession>A0A5M3N1Z7</accession>
<proteinExistence type="predicted"/>
<dbReference type="AlphaFoldDB" id="A0A5M3N1Z7"/>
<evidence type="ECO:0000256" key="5">
    <source>
        <dbReference type="SAM" id="MobiDB-lite"/>
    </source>
</evidence>
<feature type="compositionally biased region" description="Polar residues" evidence="5">
    <location>
        <begin position="355"/>
        <end position="375"/>
    </location>
</feature>
<reference evidence="8" key="1">
    <citation type="journal article" date="2012" name="Science">
        <title>The Paleozoic origin of enzymatic lignin decomposition reconstructed from 31 fungal genomes.</title>
        <authorList>
            <person name="Floudas D."/>
            <person name="Binder M."/>
            <person name="Riley R."/>
            <person name="Barry K."/>
            <person name="Blanchette R.A."/>
            <person name="Henrissat B."/>
            <person name="Martinez A.T."/>
            <person name="Otillar R."/>
            <person name="Spatafora J.W."/>
            <person name="Yadav J.S."/>
            <person name="Aerts A."/>
            <person name="Benoit I."/>
            <person name="Boyd A."/>
            <person name="Carlson A."/>
            <person name="Copeland A."/>
            <person name="Coutinho P.M."/>
            <person name="de Vries R.P."/>
            <person name="Ferreira P."/>
            <person name="Findley K."/>
            <person name="Foster B."/>
            <person name="Gaskell J."/>
            <person name="Glotzer D."/>
            <person name="Gorecki P."/>
            <person name="Heitman J."/>
            <person name="Hesse C."/>
            <person name="Hori C."/>
            <person name="Igarashi K."/>
            <person name="Jurgens J.A."/>
            <person name="Kallen N."/>
            <person name="Kersten P."/>
            <person name="Kohler A."/>
            <person name="Kuees U."/>
            <person name="Kumar T.K.A."/>
            <person name="Kuo A."/>
            <person name="LaButti K."/>
            <person name="Larrondo L.F."/>
            <person name="Lindquist E."/>
            <person name="Ling A."/>
            <person name="Lombard V."/>
            <person name="Lucas S."/>
            <person name="Lundell T."/>
            <person name="Martin R."/>
            <person name="McLaughlin D.J."/>
            <person name="Morgenstern I."/>
            <person name="Morin E."/>
            <person name="Murat C."/>
            <person name="Nagy L.G."/>
            <person name="Nolan M."/>
            <person name="Ohm R.A."/>
            <person name="Patyshakuliyeva A."/>
            <person name="Rokas A."/>
            <person name="Ruiz-Duenas F.J."/>
            <person name="Sabat G."/>
            <person name="Salamov A."/>
            <person name="Samejima M."/>
            <person name="Schmutz J."/>
            <person name="Slot J.C."/>
            <person name="St John F."/>
            <person name="Stenlid J."/>
            <person name="Sun H."/>
            <person name="Sun S."/>
            <person name="Syed K."/>
            <person name="Tsang A."/>
            <person name="Wiebenga A."/>
            <person name="Young D."/>
            <person name="Pisabarro A."/>
            <person name="Eastwood D.C."/>
            <person name="Martin F."/>
            <person name="Cullen D."/>
            <person name="Grigoriev I.V."/>
            <person name="Hibbett D.S."/>
        </authorList>
    </citation>
    <scope>NUCLEOTIDE SEQUENCE [LARGE SCALE GENOMIC DNA]</scope>
    <source>
        <strain evidence="8">RWD-64-598 SS2</strain>
    </source>
</reference>
<name>A0A5M3N1Z7_CONPW</name>
<dbReference type="Proteomes" id="UP000053558">
    <property type="component" value="Unassembled WGS sequence"/>
</dbReference>
<evidence type="ECO:0008006" key="9">
    <source>
        <dbReference type="Google" id="ProtNLM"/>
    </source>
</evidence>
<dbReference type="RefSeq" id="XP_007764898.1">
    <property type="nucleotide sequence ID" value="XM_007766708.1"/>
</dbReference>
<evidence type="ECO:0000256" key="2">
    <source>
        <dbReference type="ARBA" id="ARBA00022692"/>
    </source>
</evidence>
<keyword evidence="4 6" id="KW-0472">Membrane</keyword>
<feature type="compositionally biased region" description="Basic and acidic residues" evidence="5">
    <location>
        <begin position="279"/>
        <end position="291"/>
    </location>
</feature>
<dbReference type="PANTHER" id="PTHR15549">
    <property type="entry name" value="PAIRED IMMUNOGLOBULIN-LIKE TYPE 2 RECEPTOR"/>
    <property type="match status" value="1"/>
</dbReference>
<keyword evidence="2 6" id="KW-0812">Transmembrane</keyword>
<organism evidence="7 8">
    <name type="scientific">Coniophora puteana (strain RWD-64-598)</name>
    <name type="common">Brown rot fungus</name>
    <dbReference type="NCBI Taxonomy" id="741705"/>
    <lineage>
        <taxon>Eukaryota</taxon>
        <taxon>Fungi</taxon>
        <taxon>Dikarya</taxon>
        <taxon>Basidiomycota</taxon>
        <taxon>Agaricomycotina</taxon>
        <taxon>Agaricomycetes</taxon>
        <taxon>Agaricomycetidae</taxon>
        <taxon>Boletales</taxon>
        <taxon>Coniophorineae</taxon>
        <taxon>Coniophoraceae</taxon>
        <taxon>Coniophora</taxon>
    </lineage>
</organism>
<evidence type="ECO:0000313" key="7">
    <source>
        <dbReference type="EMBL" id="EIW85398.1"/>
    </source>
</evidence>
<gene>
    <name evidence="7" type="ORF">CONPUDRAFT_141980</name>
</gene>
<protein>
    <recommendedName>
        <fullName evidence="9">Mid2 domain-containing protein</fullName>
    </recommendedName>
</protein>